<name>A0A3M7T4Y8_BRAPC</name>
<dbReference type="Proteomes" id="UP000276133">
    <property type="component" value="Unassembled WGS sequence"/>
</dbReference>
<organism evidence="1 2">
    <name type="scientific">Brachionus plicatilis</name>
    <name type="common">Marine rotifer</name>
    <name type="synonym">Brachionus muelleri</name>
    <dbReference type="NCBI Taxonomy" id="10195"/>
    <lineage>
        <taxon>Eukaryota</taxon>
        <taxon>Metazoa</taxon>
        <taxon>Spiralia</taxon>
        <taxon>Gnathifera</taxon>
        <taxon>Rotifera</taxon>
        <taxon>Eurotatoria</taxon>
        <taxon>Monogononta</taxon>
        <taxon>Pseudotrocha</taxon>
        <taxon>Ploima</taxon>
        <taxon>Brachionidae</taxon>
        <taxon>Brachionus</taxon>
    </lineage>
</organism>
<protein>
    <submittedName>
        <fullName evidence="1">Uncharacterized protein</fullName>
    </submittedName>
</protein>
<dbReference type="EMBL" id="REGN01000272">
    <property type="protein sequence ID" value="RNA43114.1"/>
    <property type="molecule type" value="Genomic_DNA"/>
</dbReference>
<comment type="caution">
    <text evidence="1">The sequence shown here is derived from an EMBL/GenBank/DDBJ whole genome shotgun (WGS) entry which is preliminary data.</text>
</comment>
<reference evidence="1 2" key="1">
    <citation type="journal article" date="2018" name="Sci. Rep.">
        <title>Genomic signatures of local adaptation to the degree of environmental predictability in rotifers.</title>
        <authorList>
            <person name="Franch-Gras L."/>
            <person name="Hahn C."/>
            <person name="Garcia-Roger E.M."/>
            <person name="Carmona M.J."/>
            <person name="Serra M."/>
            <person name="Gomez A."/>
        </authorList>
    </citation>
    <scope>NUCLEOTIDE SEQUENCE [LARGE SCALE GENOMIC DNA]</scope>
    <source>
        <strain evidence="1">HYR1</strain>
    </source>
</reference>
<keyword evidence="2" id="KW-1185">Reference proteome</keyword>
<gene>
    <name evidence="1" type="ORF">BpHYR1_015344</name>
</gene>
<proteinExistence type="predicted"/>
<dbReference type="AlphaFoldDB" id="A0A3M7T4Y8"/>
<feature type="non-terminal residue" evidence="1">
    <location>
        <position position="1"/>
    </location>
</feature>
<evidence type="ECO:0000313" key="2">
    <source>
        <dbReference type="Proteomes" id="UP000276133"/>
    </source>
</evidence>
<sequence>LRHIVGGRVPPRRRLHRRLLAQLCAAGRRLRQISTPVGREQGVLGKCGAEQIFDHGHHQTGVCALLAGQMVQSSGHTGPVRARRVLFDGGHWRRLAHHRRLLVHLLGHLLRGQLPAARSQRLRHLSLPVRPAQACALWRQQLAQQHHSVLCVLPHRQPRVLGQQFWRQLRNTAVCDRHQQAGQVGWRRGQVQVQLLSFERKIVK</sequence>
<evidence type="ECO:0000313" key="1">
    <source>
        <dbReference type="EMBL" id="RNA43114.1"/>
    </source>
</evidence>
<accession>A0A3M7T4Y8</accession>